<dbReference type="SUPFAM" id="SSF51971">
    <property type="entry name" value="Nucleotide-binding domain"/>
    <property type="match status" value="2"/>
</dbReference>
<dbReference type="InterPro" id="IPR036188">
    <property type="entry name" value="FAD/NAD-bd_sf"/>
</dbReference>
<dbReference type="RefSeq" id="WP_047753804.1">
    <property type="nucleotide sequence ID" value="NZ_CAJUHA010000022.1"/>
</dbReference>
<dbReference type="EMBL" id="CP011232">
    <property type="protein sequence ID" value="AKI96669.1"/>
    <property type="molecule type" value="Genomic_DNA"/>
</dbReference>
<dbReference type="GO" id="GO:0046872">
    <property type="term" value="F:metal ion binding"/>
    <property type="evidence" value="ECO:0007669"/>
    <property type="project" value="UniProtKB-KW"/>
</dbReference>
<dbReference type="PROSITE" id="PS51379">
    <property type="entry name" value="4FE4S_FER_2"/>
    <property type="match status" value="3"/>
</dbReference>
<keyword evidence="1" id="KW-0479">Metal-binding</keyword>
<reference evidence="5 6" key="1">
    <citation type="submission" date="2015-04" db="EMBL/GenBank/DDBJ databases">
        <title>Complete Genome Sequence of Kosmotoga pacifica SLHLJ1.</title>
        <authorList>
            <person name="Jiang L.J."/>
            <person name="Shao Z.Z."/>
            <person name="Jebbar M."/>
        </authorList>
    </citation>
    <scope>NUCLEOTIDE SEQUENCE [LARGE SCALE GENOMIC DNA]</scope>
    <source>
        <strain evidence="5 6">SLHLJ1</strain>
    </source>
</reference>
<dbReference type="KEGG" id="kpf:IX53_01245"/>
<dbReference type="InterPro" id="IPR023753">
    <property type="entry name" value="FAD/NAD-binding_dom"/>
</dbReference>
<dbReference type="PRINTS" id="PR00469">
    <property type="entry name" value="PNDRDTASEII"/>
</dbReference>
<evidence type="ECO:0000256" key="1">
    <source>
        <dbReference type="ARBA" id="ARBA00022723"/>
    </source>
</evidence>
<keyword evidence="2" id="KW-0408">Iron</keyword>
<dbReference type="Proteomes" id="UP000035159">
    <property type="component" value="Chromosome"/>
</dbReference>
<evidence type="ECO:0000313" key="6">
    <source>
        <dbReference type="Proteomes" id="UP000035159"/>
    </source>
</evidence>
<feature type="domain" description="4Fe-4S ferredoxin-type" evidence="4">
    <location>
        <begin position="83"/>
        <end position="112"/>
    </location>
</feature>
<dbReference type="Pfam" id="PF07992">
    <property type="entry name" value="Pyr_redox_2"/>
    <property type="match status" value="1"/>
</dbReference>
<proteinExistence type="predicted"/>
<dbReference type="InterPro" id="IPR028261">
    <property type="entry name" value="DPD_II"/>
</dbReference>
<keyword evidence="6" id="KW-1185">Reference proteome</keyword>
<evidence type="ECO:0000259" key="4">
    <source>
        <dbReference type="PROSITE" id="PS51379"/>
    </source>
</evidence>
<protein>
    <submittedName>
        <fullName evidence="5">Oxidoreductase</fullName>
    </submittedName>
</protein>
<dbReference type="NCBIfam" id="NF010590">
    <property type="entry name" value="PRK13984.1"/>
    <property type="match status" value="1"/>
</dbReference>
<name>A0A0G2ZAR2_9BACT</name>
<dbReference type="PANTHER" id="PTHR42783">
    <property type="entry name" value="GLUTAMATE SYNTHASE [NADPH] SMALL CHAIN"/>
    <property type="match status" value="1"/>
</dbReference>
<accession>A0A0G2ZAR2</accession>
<feature type="domain" description="4Fe-4S ferredoxin-type" evidence="4">
    <location>
        <begin position="179"/>
        <end position="210"/>
    </location>
</feature>
<dbReference type="STRING" id="1330330.IX53_01245"/>
<evidence type="ECO:0000256" key="2">
    <source>
        <dbReference type="ARBA" id="ARBA00023004"/>
    </source>
</evidence>
<dbReference type="InterPro" id="IPR017896">
    <property type="entry name" value="4Fe4S_Fe-S-bd"/>
</dbReference>
<organism evidence="5 6">
    <name type="scientific">Kosmotoga pacifica</name>
    <dbReference type="NCBI Taxonomy" id="1330330"/>
    <lineage>
        <taxon>Bacteria</taxon>
        <taxon>Thermotogati</taxon>
        <taxon>Thermotogota</taxon>
        <taxon>Thermotogae</taxon>
        <taxon>Kosmotogales</taxon>
        <taxon>Kosmotogaceae</taxon>
        <taxon>Kosmotoga</taxon>
    </lineage>
</organism>
<dbReference type="AlphaFoldDB" id="A0A0G2ZAR2"/>
<dbReference type="PROSITE" id="PS00198">
    <property type="entry name" value="4FE4S_FER_1"/>
    <property type="match status" value="2"/>
</dbReference>
<dbReference type="OrthoDB" id="9803192at2"/>
<keyword evidence="3" id="KW-0411">Iron-sulfur</keyword>
<gene>
    <name evidence="5" type="ORF">IX53_01245</name>
</gene>
<evidence type="ECO:0000256" key="3">
    <source>
        <dbReference type="ARBA" id="ARBA00023014"/>
    </source>
</evidence>
<dbReference type="SUPFAM" id="SSF54862">
    <property type="entry name" value="4Fe-4S ferredoxins"/>
    <property type="match status" value="1"/>
</dbReference>
<dbReference type="SUPFAM" id="SSF46548">
    <property type="entry name" value="alpha-helical ferredoxin"/>
    <property type="match status" value="1"/>
</dbReference>
<dbReference type="Pfam" id="PF14691">
    <property type="entry name" value="Fer4_20"/>
    <property type="match status" value="1"/>
</dbReference>
<dbReference type="GO" id="GO:0016491">
    <property type="term" value="F:oxidoreductase activity"/>
    <property type="evidence" value="ECO:0007669"/>
    <property type="project" value="InterPro"/>
</dbReference>
<dbReference type="Pfam" id="PF13187">
    <property type="entry name" value="Fer4_9"/>
    <property type="match status" value="1"/>
</dbReference>
<feature type="domain" description="4Fe-4S ferredoxin-type" evidence="4">
    <location>
        <begin position="42"/>
        <end position="72"/>
    </location>
</feature>
<dbReference type="Gene3D" id="3.50.50.60">
    <property type="entry name" value="FAD/NAD(P)-binding domain"/>
    <property type="match status" value="2"/>
</dbReference>
<evidence type="ECO:0000313" key="5">
    <source>
        <dbReference type="EMBL" id="AKI96669.1"/>
    </source>
</evidence>
<dbReference type="GO" id="GO:0051536">
    <property type="term" value="F:iron-sulfur cluster binding"/>
    <property type="evidence" value="ECO:0007669"/>
    <property type="project" value="UniProtKB-KW"/>
</dbReference>
<dbReference type="Gene3D" id="1.10.1060.10">
    <property type="entry name" value="Alpha-helical ferredoxin"/>
    <property type="match status" value="1"/>
</dbReference>
<dbReference type="InterPro" id="IPR009051">
    <property type="entry name" value="Helical_ferredxn"/>
</dbReference>
<dbReference type="PRINTS" id="PR00368">
    <property type="entry name" value="FADPNR"/>
</dbReference>
<dbReference type="PANTHER" id="PTHR42783:SF3">
    <property type="entry name" value="GLUTAMATE SYNTHASE [NADPH] SMALL CHAIN-RELATED"/>
    <property type="match status" value="1"/>
</dbReference>
<dbReference type="Gene3D" id="3.30.70.3270">
    <property type="match status" value="1"/>
</dbReference>
<dbReference type="InterPro" id="IPR017900">
    <property type="entry name" value="4Fe4S_Fe_S_CS"/>
</dbReference>
<dbReference type="PATRIC" id="fig|1330330.3.peg.253"/>
<sequence length="609" mass="67927">MSVYETFKKSFWGPTIAWKRLFTKPVTIRVPKVYREAAPRYRGFHVNDWELCSGCSTCSKVCPTDAIKMVPVDITVEPGKKAQRPAIDYGRCTFCAMCVDICTTGSLNMTREYIHISDDPNTFFFLPDETGIHHNNPPLGYQRDENSDLLDLERVEMEELPGEDRVDSFIEFVKGYSREQAIVEASRCVDCELCIDVCPANMDIPRYIESVYRDNTTEGVDWIYKTNPLPGVCGRVCTHKCETVCSIGHRGEPVAIRWLKRYIIDQESTEDIIRHAKEEIVKKSTGKVAIIGAGPSGLAAAYYLALMGYSITIFESKALPGGVMRYGIPRYRLPDEALDKDIEVIKALGVEIKCNTTVGKDITLDELKEKYDAVFLGTGFTTGRSTRVPGTDHKNVLMALPLLEKIRDYLRDPENAEKPPIPASLIVIGGGNVAMDVARSVARLQKMEGKKINVKVTSLESMEEMPADLEEIVEGKEEGIMFFPSRGPKEVVIKDGKIVGLKTVACTRVFDEEGRFNPQFDESDVTIIEGEMIVEAIGQAPDYSYLPEELSEKLEFVRGRLLVNEKGQTSIPWLFAGGDIVHGPDIIHGVADGHKAAIGIDEFLRNKEG</sequence>